<proteinExistence type="predicted"/>
<dbReference type="AlphaFoldDB" id="A0A2S9YHA2"/>
<sequence>MGEASEGFGAEQGEALSLEAGGEGGGERTRGGGPALEQGDVDLVGGRRERQPSVADRAQLVGLVLEPDGQQHREELGLELAEARLAGLAQGCLINLEDRRDALDDGAGLEPEAGERLAQTRRAVELFGRVFSRVFSR</sequence>
<protein>
    <submittedName>
        <fullName evidence="2">Uncharacterized protein</fullName>
    </submittedName>
</protein>
<name>A0A2S9YHA2_9BACT</name>
<feature type="compositionally biased region" description="Low complexity" evidence="1">
    <location>
        <begin position="9"/>
        <end position="20"/>
    </location>
</feature>
<gene>
    <name evidence="2" type="ORF">ENSA5_07810</name>
</gene>
<accession>A0A2S9YHA2</accession>
<organism evidence="2 3">
    <name type="scientific">Enhygromyxa salina</name>
    <dbReference type="NCBI Taxonomy" id="215803"/>
    <lineage>
        <taxon>Bacteria</taxon>
        <taxon>Pseudomonadati</taxon>
        <taxon>Myxococcota</taxon>
        <taxon>Polyangia</taxon>
        <taxon>Nannocystales</taxon>
        <taxon>Nannocystaceae</taxon>
        <taxon>Enhygromyxa</taxon>
    </lineage>
</organism>
<evidence type="ECO:0000256" key="1">
    <source>
        <dbReference type="SAM" id="MobiDB-lite"/>
    </source>
</evidence>
<evidence type="ECO:0000313" key="2">
    <source>
        <dbReference type="EMBL" id="PRQ04421.1"/>
    </source>
</evidence>
<dbReference type="EMBL" id="PVNK01000040">
    <property type="protein sequence ID" value="PRQ04421.1"/>
    <property type="molecule type" value="Genomic_DNA"/>
</dbReference>
<comment type="caution">
    <text evidence="2">The sequence shown here is derived from an EMBL/GenBank/DDBJ whole genome shotgun (WGS) entry which is preliminary data.</text>
</comment>
<evidence type="ECO:0000313" key="3">
    <source>
        <dbReference type="Proteomes" id="UP000237968"/>
    </source>
</evidence>
<reference evidence="2 3" key="1">
    <citation type="submission" date="2018-03" db="EMBL/GenBank/DDBJ databases">
        <title>Draft Genome Sequences of the Obligatory Marine Myxobacteria Enhygromyxa salina SWB005.</title>
        <authorList>
            <person name="Poehlein A."/>
            <person name="Moghaddam J.A."/>
            <person name="Harms H."/>
            <person name="Alanjari M."/>
            <person name="Koenig G.M."/>
            <person name="Daniel R."/>
            <person name="Schaeberle T.F."/>
        </authorList>
    </citation>
    <scope>NUCLEOTIDE SEQUENCE [LARGE SCALE GENOMIC DNA]</scope>
    <source>
        <strain evidence="2 3">SWB005</strain>
    </source>
</reference>
<feature type="region of interest" description="Disordered" evidence="1">
    <location>
        <begin position="1"/>
        <end position="51"/>
    </location>
</feature>
<dbReference type="Proteomes" id="UP000237968">
    <property type="component" value="Unassembled WGS sequence"/>
</dbReference>
<keyword evidence="3" id="KW-1185">Reference proteome</keyword>